<evidence type="ECO:0000313" key="2">
    <source>
        <dbReference type="Proteomes" id="UP000235025"/>
    </source>
</evidence>
<accession>A0A2N6KCN8</accession>
<name>A0A2N6KCN8_9CYAN</name>
<gene>
    <name evidence="1" type="ORF">CEN50_18490</name>
</gene>
<dbReference type="RefSeq" id="WP_102174250.1">
    <property type="nucleotide sequence ID" value="NZ_NMQA01000236.1"/>
</dbReference>
<evidence type="ECO:0000313" key="1">
    <source>
        <dbReference type="EMBL" id="PLZ96484.1"/>
    </source>
</evidence>
<reference evidence="1 2" key="1">
    <citation type="submission" date="2017-07" db="EMBL/GenBank/DDBJ databases">
        <title>Genomes of Fischerella (Mastigocladus) sp. strains.</title>
        <authorList>
            <person name="Miller S.R."/>
        </authorList>
    </citation>
    <scope>NUCLEOTIDE SEQUENCE [LARGE SCALE GENOMIC DNA]</scope>
    <source>
        <strain evidence="1 2">CCMEE 5268</strain>
    </source>
</reference>
<dbReference type="Proteomes" id="UP000235025">
    <property type="component" value="Unassembled WGS sequence"/>
</dbReference>
<sequence length="99" mass="10860">MKAFASQDFLTAKDKFQSAIESFQKANSQSTSTVKCSIDPETLIFINNADANIKGNPLTIALVLPYDGKPESNNISEEFLRGTAHAQNQFIKAIYLCSV</sequence>
<dbReference type="AlphaFoldDB" id="A0A2N6KCN8"/>
<protein>
    <submittedName>
        <fullName evidence="1">Uncharacterized protein</fullName>
    </submittedName>
</protein>
<organism evidence="1 2">
    <name type="scientific">Fischerella thermalis CCMEE 5268</name>
    <dbReference type="NCBI Taxonomy" id="2019662"/>
    <lineage>
        <taxon>Bacteria</taxon>
        <taxon>Bacillati</taxon>
        <taxon>Cyanobacteriota</taxon>
        <taxon>Cyanophyceae</taxon>
        <taxon>Nostocales</taxon>
        <taxon>Hapalosiphonaceae</taxon>
        <taxon>Fischerella</taxon>
    </lineage>
</organism>
<proteinExistence type="predicted"/>
<dbReference type="EMBL" id="NMQA01000236">
    <property type="protein sequence ID" value="PLZ96484.1"/>
    <property type="molecule type" value="Genomic_DNA"/>
</dbReference>
<comment type="caution">
    <text evidence="1">The sequence shown here is derived from an EMBL/GenBank/DDBJ whole genome shotgun (WGS) entry which is preliminary data.</text>
</comment>